<evidence type="ECO:0000313" key="3">
    <source>
        <dbReference type="Proteomes" id="UP000054558"/>
    </source>
</evidence>
<dbReference type="AlphaFoldDB" id="A0A1Y1IN88"/>
<dbReference type="Gene3D" id="1.10.287.110">
    <property type="entry name" value="DnaJ domain"/>
    <property type="match status" value="1"/>
</dbReference>
<evidence type="ECO:0008006" key="4">
    <source>
        <dbReference type="Google" id="ProtNLM"/>
    </source>
</evidence>
<dbReference type="EMBL" id="DF237891">
    <property type="protein sequence ID" value="GAQ92194.1"/>
    <property type="molecule type" value="Genomic_DNA"/>
</dbReference>
<accession>A0A1Y1IN88</accession>
<feature type="compositionally biased region" description="Basic and acidic residues" evidence="1">
    <location>
        <begin position="317"/>
        <end position="330"/>
    </location>
</feature>
<feature type="compositionally biased region" description="Basic and acidic residues" evidence="1">
    <location>
        <begin position="617"/>
        <end position="635"/>
    </location>
</feature>
<feature type="compositionally biased region" description="Polar residues" evidence="1">
    <location>
        <begin position="464"/>
        <end position="473"/>
    </location>
</feature>
<dbReference type="SUPFAM" id="SSF46565">
    <property type="entry name" value="Chaperone J-domain"/>
    <property type="match status" value="1"/>
</dbReference>
<feature type="compositionally biased region" description="Polar residues" evidence="1">
    <location>
        <begin position="140"/>
        <end position="155"/>
    </location>
</feature>
<feature type="compositionally biased region" description="Acidic residues" evidence="1">
    <location>
        <begin position="68"/>
        <end position="77"/>
    </location>
</feature>
<feature type="compositionally biased region" description="Basic and acidic residues" evidence="1">
    <location>
        <begin position="493"/>
        <end position="522"/>
    </location>
</feature>
<protein>
    <recommendedName>
        <fullName evidence="4">J domain-containing protein</fullName>
    </recommendedName>
</protein>
<keyword evidence="3" id="KW-1185">Reference proteome</keyword>
<dbReference type="InterPro" id="IPR036869">
    <property type="entry name" value="J_dom_sf"/>
</dbReference>
<gene>
    <name evidence="2" type="ORF">KFL_009420055</name>
</gene>
<evidence type="ECO:0000256" key="1">
    <source>
        <dbReference type="SAM" id="MobiDB-lite"/>
    </source>
</evidence>
<sequence>MGTQTGRFNRGTQVGGVKTVQDDAWVDQIYQQQQRNATEVREQQQRAAAARNRVQQHINRQLYGGLLDEGDSDEDDSLAGLDRPRGEQHGLARSGGQVAPRRAFVGSGQGTRREGLSAELRQMAVQAKEQRERNRKGKTRAQNNAGPSTHPQTPQEDVVDDMDVNHDNPVDDINASQGSERPRVPATRSGVHGEALGPRKTIFKKPHTLGPRRSGRTRTPVVRFTNSNYAPRGGRSAHNRRMYSNPPRDPEARAHVNAALDAVVNGRDAAIANAHIEEAVNHLQVDAPDAPEIAAGVIEANRAINAQNAADATQHVENARNHLQAAEKRQRERNRKGKAVAQNNAGPSHHGPNHAANVNRVRQEKNAKKRELESIIASSAKQSCEELLKNIRKPTEAETLKAFRKWSLKFHPDKTAMYGVDSKDYFQRVSECFKMKSQDQLNAEVRAAQAAADTEAERDATSFYGAQSSTSRPTGPEFRHHSRPPRPSPYARPQRDTRHNNLRRRQEARAAEERMREAERSARAFYGPKPRRKRFHVTSAPYPLSRRQQKRDRDASRRQRVRSYLERVESSNSSDEDAALNVDEERSARTFYGPKPRRKRVHVTSAPYPLSRRQQKRDRDASRRQRVRSYMERPNHTATAGRTRVPKRKAGNPASPDFSNVRLPSTKRPRNGLGLGFGLALGVTQQTPRASHEEVEGQEGRWFGTQAAFIRPGVAARHKT</sequence>
<feature type="region of interest" description="Disordered" evidence="1">
    <location>
        <begin position="311"/>
        <end position="359"/>
    </location>
</feature>
<name>A0A1Y1IN88_KLENI</name>
<feature type="compositionally biased region" description="Basic and acidic residues" evidence="1">
    <location>
        <begin position="551"/>
        <end position="569"/>
    </location>
</feature>
<dbReference type="Proteomes" id="UP000054558">
    <property type="component" value="Unassembled WGS sequence"/>
</dbReference>
<proteinExistence type="predicted"/>
<evidence type="ECO:0000313" key="2">
    <source>
        <dbReference type="EMBL" id="GAQ92194.1"/>
    </source>
</evidence>
<organism evidence="2 3">
    <name type="scientific">Klebsormidium nitens</name>
    <name type="common">Green alga</name>
    <name type="synonym">Ulothrix nitens</name>
    <dbReference type="NCBI Taxonomy" id="105231"/>
    <lineage>
        <taxon>Eukaryota</taxon>
        <taxon>Viridiplantae</taxon>
        <taxon>Streptophyta</taxon>
        <taxon>Klebsormidiophyceae</taxon>
        <taxon>Klebsormidiales</taxon>
        <taxon>Klebsormidiaceae</taxon>
        <taxon>Klebsormidium</taxon>
    </lineage>
</organism>
<feature type="region of interest" description="Disordered" evidence="1">
    <location>
        <begin position="65"/>
        <end position="194"/>
    </location>
</feature>
<reference evidence="2 3" key="1">
    <citation type="journal article" date="2014" name="Nat. Commun.">
        <title>Klebsormidium flaccidum genome reveals primary factors for plant terrestrial adaptation.</title>
        <authorList>
            <person name="Hori K."/>
            <person name="Maruyama F."/>
            <person name="Fujisawa T."/>
            <person name="Togashi T."/>
            <person name="Yamamoto N."/>
            <person name="Seo M."/>
            <person name="Sato S."/>
            <person name="Yamada T."/>
            <person name="Mori H."/>
            <person name="Tajima N."/>
            <person name="Moriyama T."/>
            <person name="Ikeuchi M."/>
            <person name="Watanabe M."/>
            <person name="Wada H."/>
            <person name="Kobayashi K."/>
            <person name="Saito M."/>
            <person name="Masuda T."/>
            <person name="Sasaki-Sekimoto Y."/>
            <person name="Mashiguchi K."/>
            <person name="Awai K."/>
            <person name="Shimojima M."/>
            <person name="Masuda S."/>
            <person name="Iwai M."/>
            <person name="Nobusawa T."/>
            <person name="Narise T."/>
            <person name="Kondo S."/>
            <person name="Saito H."/>
            <person name="Sato R."/>
            <person name="Murakawa M."/>
            <person name="Ihara Y."/>
            <person name="Oshima-Yamada Y."/>
            <person name="Ohtaka K."/>
            <person name="Satoh M."/>
            <person name="Sonobe K."/>
            <person name="Ishii M."/>
            <person name="Ohtani R."/>
            <person name="Kanamori-Sato M."/>
            <person name="Honoki R."/>
            <person name="Miyazaki D."/>
            <person name="Mochizuki H."/>
            <person name="Umetsu J."/>
            <person name="Higashi K."/>
            <person name="Shibata D."/>
            <person name="Kamiya Y."/>
            <person name="Sato N."/>
            <person name="Nakamura Y."/>
            <person name="Tabata S."/>
            <person name="Ida S."/>
            <person name="Kurokawa K."/>
            <person name="Ohta H."/>
        </authorList>
    </citation>
    <scope>NUCLEOTIDE SEQUENCE [LARGE SCALE GENOMIC DNA]</scope>
    <source>
        <strain evidence="2 3">NIES-2285</strain>
    </source>
</reference>
<feature type="region of interest" description="Disordered" evidence="1">
    <location>
        <begin position="449"/>
        <end position="666"/>
    </location>
</feature>